<comment type="caution">
    <text evidence="6">The sequence shown here is derived from an EMBL/GenBank/DDBJ whole genome shotgun (WGS) entry which is preliminary data.</text>
</comment>
<dbReference type="InterPro" id="IPR011006">
    <property type="entry name" value="CheY-like_superfamily"/>
</dbReference>
<dbReference type="PROSITE" id="PS00622">
    <property type="entry name" value="HTH_LUXR_1"/>
    <property type="match status" value="1"/>
</dbReference>
<evidence type="ECO:0000313" key="6">
    <source>
        <dbReference type="EMBL" id="NKE65417.1"/>
    </source>
</evidence>
<reference evidence="6 7" key="1">
    <citation type="journal article" date="2020" name="Nature">
        <title>Bacterial chemolithoautotrophy via manganese oxidation.</title>
        <authorList>
            <person name="Yu H."/>
            <person name="Leadbetter J.R."/>
        </authorList>
    </citation>
    <scope>NUCLEOTIDE SEQUENCE [LARGE SCALE GENOMIC DNA]</scope>
    <source>
        <strain evidence="6 7">RBP-1</strain>
    </source>
</reference>
<gene>
    <name evidence="6" type="ORF">RAMLITH_06250</name>
</gene>
<proteinExistence type="predicted"/>
<evidence type="ECO:0000259" key="5">
    <source>
        <dbReference type="PROSITE" id="PS50110"/>
    </source>
</evidence>
<evidence type="ECO:0000256" key="1">
    <source>
        <dbReference type="ARBA" id="ARBA00022553"/>
    </source>
</evidence>
<dbReference type="PROSITE" id="PS50110">
    <property type="entry name" value="RESPONSE_REGULATORY"/>
    <property type="match status" value="1"/>
</dbReference>
<accession>A0A7X6DE00</accession>
<dbReference type="SUPFAM" id="SSF52172">
    <property type="entry name" value="CheY-like"/>
    <property type="match status" value="1"/>
</dbReference>
<dbReference type="PRINTS" id="PR00038">
    <property type="entry name" value="HTHLUXR"/>
</dbReference>
<organism evidence="6 7">
    <name type="scientific">Ramlibacter lithotrophicus</name>
    <dbReference type="NCBI Taxonomy" id="2606681"/>
    <lineage>
        <taxon>Bacteria</taxon>
        <taxon>Pseudomonadati</taxon>
        <taxon>Pseudomonadota</taxon>
        <taxon>Betaproteobacteria</taxon>
        <taxon>Burkholderiales</taxon>
        <taxon>Comamonadaceae</taxon>
        <taxon>Ramlibacter</taxon>
    </lineage>
</organism>
<protein>
    <submittedName>
        <fullName evidence="6">Response regulator transcription factor</fullName>
    </submittedName>
</protein>
<sequence length="347" mass="38268">MHRAEDDQPGTRRAALERGCLDQTHFTRSLHRLDRHSTTHCAAVCSSQRHCRRALLLERSAARAHPRHACLGPPPKREFRSARSRGFRNRRFPVMDMRTGRCRAAPAVARSIVRWKPGPLATVGRRCRSRAVTSRSSTPPTIRIVLAEDQAMVRSAIRALVETVGGAEVVGEAKDGRELIELVDRLAPDLVMTDVSMPGMDGITAITEIKARHPGMHVLMLSMHNTADVIRRAVACGASGYVMKDAPAFELEHAVHTMMRNGSYFSPSITALLLQPAEPSADQELTPRQVEIVKLMVRGRSAAEVAGELGLSPKTVAVHRTRIMERLGLRDMASLTLYAVRKGLVKP</sequence>
<dbReference type="GO" id="GO:0000160">
    <property type="term" value="P:phosphorelay signal transduction system"/>
    <property type="evidence" value="ECO:0007669"/>
    <property type="project" value="InterPro"/>
</dbReference>
<dbReference type="InterPro" id="IPR016032">
    <property type="entry name" value="Sig_transdc_resp-reg_C-effctor"/>
</dbReference>
<evidence type="ECO:0000313" key="7">
    <source>
        <dbReference type="Proteomes" id="UP000521868"/>
    </source>
</evidence>
<dbReference type="InterPro" id="IPR000792">
    <property type="entry name" value="Tscrpt_reg_LuxR_C"/>
</dbReference>
<evidence type="ECO:0000259" key="4">
    <source>
        <dbReference type="PROSITE" id="PS50043"/>
    </source>
</evidence>
<dbReference type="Pfam" id="PF00196">
    <property type="entry name" value="GerE"/>
    <property type="match status" value="1"/>
</dbReference>
<dbReference type="AlphaFoldDB" id="A0A7X6DE00"/>
<dbReference type="GO" id="GO:0003677">
    <property type="term" value="F:DNA binding"/>
    <property type="evidence" value="ECO:0007669"/>
    <property type="project" value="UniProtKB-KW"/>
</dbReference>
<dbReference type="InterPro" id="IPR058245">
    <property type="entry name" value="NreC/VraR/RcsB-like_REC"/>
</dbReference>
<dbReference type="Pfam" id="PF00072">
    <property type="entry name" value="Response_reg"/>
    <property type="match status" value="1"/>
</dbReference>
<dbReference type="PANTHER" id="PTHR43214:SF43">
    <property type="entry name" value="TWO-COMPONENT RESPONSE REGULATOR"/>
    <property type="match status" value="1"/>
</dbReference>
<dbReference type="CDD" id="cd17535">
    <property type="entry name" value="REC_NarL-like"/>
    <property type="match status" value="1"/>
</dbReference>
<dbReference type="Proteomes" id="UP000521868">
    <property type="component" value="Unassembled WGS sequence"/>
</dbReference>
<evidence type="ECO:0000256" key="2">
    <source>
        <dbReference type="ARBA" id="ARBA00023125"/>
    </source>
</evidence>
<dbReference type="SMART" id="SM00421">
    <property type="entry name" value="HTH_LUXR"/>
    <property type="match status" value="1"/>
</dbReference>
<feature type="modified residue" description="4-aspartylphosphate" evidence="3">
    <location>
        <position position="194"/>
    </location>
</feature>
<dbReference type="Gene3D" id="3.40.50.2300">
    <property type="match status" value="1"/>
</dbReference>
<keyword evidence="2" id="KW-0238">DNA-binding</keyword>
<dbReference type="PROSITE" id="PS50043">
    <property type="entry name" value="HTH_LUXR_2"/>
    <property type="match status" value="1"/>
</dbReference>
<keyword evidence="7" id="KW-1185">Reference proteome</keyword>
<dbReference type="GO" id="GO:0006355">
    <property type="term" value="P:regulation of DNA-templated transcription"/>
    <property type="evidence" value="ECO:0007669"/>
    <property type="project" value="InterPro"/>
</dbReference>
<dbReference type="InterPro" id="IPR001789">
    <property type="entry name" value="Sig_transdc_resp-reg_receiver"/>
</dbReference>
<dbReference type="SMART" id="SM00448">
    <property type="entry name" value="REC"/>
    <property type="match status" value="1"/>
</dbReference>
<feature type="domain" description="HTH luxR-type" evidence="4">
    <location>
        <begin position="278"/>
        <end position="343"/>
    </location>
</feature>
<feature type="domain" description="Response regulatory" evidence="5">
    <location>
        <begin position="143"/>
        <end position="259"/>
    </location>
</feature>
<keyword evidence="1 3" id="KW-0597">Phosphoprotein</keyword>
<dbReference type="InterPro" id="IPR039420">
    <property type="entry name" value="WalR-like"/>
</dbReference>
<evidence type="ECO:0000256" key="3">
    <source>
        <dbReference type="PROSITE-ProRule" id="PRU00169"/>
    </source>
</evidence>
<dbReference type="SUPFAM" id="SSF46894">
    <property type="entry name" value="C-terminal effector domain of the bipartite response regulators"/>
    <property type="match status" value="1"/>
</dbReference>
<dbReference type="PANTHER" id="PTHR43214">
    <property type="entry name" value="TWO-COMPONENT RESPONSE REGULATOR"/>
    <property type="match status" value="1"/>
</dbReference>
<dbReference type="EMBL" id="VTOX01000002">
    <property type="protein sequence ID" value="NKE65417.1"/>
    <property type="molecule type" value="Genomic_DNA"/>
</dbReference>
<dbReference type="CDD" id="cd06170">
    <property type="entry name" value="LuxR_C_like"/>
    <property type="match status" value="1"/>
</dbReference>
<name>A0A7X6DE00_9BURK</name>